<sequence>MTGRIAVIATLLAALLLGGGLYYSQVYAYYDEIPAEVANVQVLSAETGEPLALRFENFNGIDSTSSPIRYRACFELPVMPPEAARYEVPVPLTAPGWFDCFDAAAIGAALERGEAEAFLAAENVVYGVDRVIARFPDGRAFAWHQLNRCGEVVYDGDPAPEGCPPAPE</sequence>
<dbReference type="HOGENOM" id="CLU_1546462_0_0_5"/>
<accession>Q2CBF0</accession>
<proteinExistence type="predicted"/>
<dbReference type="Pfam" id="PF20044">
    <property type="entry name" value="DUF6446"/>
    <property type="match status" value="1"/>
</dbReference>
<gene>
    <name evidence="1" type="ORF">OG2516_07420</name>
</gene>
<dbReference type="eggNOG" id="ENOG50300PA">
    <property type="taxonomic scope" value="Bacteria"/>
</dbReference>
<dbReference type="RefSeq" id="WP_007255009.1">
    <property type="nucleotide sequence ID" value="NZ_CH724107.1"/>
</dbReference>
<evidence type="ECO:0008006" key="3">
    <source>
        <dbReference type="Google" id="ProtNLM"/>
    </source>
</evidence>
<dbReference type="Proteomes" id="UP000003635">
    <property type="component" value="Unassembled WGS sequence"/>
</dbReference>
<dbReference type="AlphaFoldDB" id="Q2CBF0"/>
<keyword evidence="2" id="KW-1185">Reference proteome</keyword>
<organism evidence="1 2">
    <name type="scientific">Oceanicola granulosus (strain ATCC BAA-861 / DSM 15982 / KCTC 12143 / HTCC2516)</name>
    <dbReference type="NCBI Taxonomy" id="314256"/>
    <lineage>
        <taxon>Bacteria</taxon>
        <taxon>Pseudomonadati</taxon>
        <taxon>Pseudomonadota</taxon>
        <taxon>Alphaproteobacteria</taxon>
        <taxon>Rhodobacterales</taxon>
        <taxon>Roseobacteraceae</taxon>
        <taxon>Oceanicola</taxon>
    </lineage>
</organism>
<comment type="caution">
    <text evidence="1">The sequence shown here is derived from an EMBL/GenBank/DDBJ whole genome shotgun (WGS) entry which is preliminary data.</text>
</comment>
<evidence type="ECO:0000313" key="1">
    <source>
        <dbReference type="EMBL" id="EAR50013.1"/>
    </source>
</evidence>
<reference evidence="1 2" key="1">
    <citation type="journal article" date="2010" name="J. Bacteriol.">
        <title>Genome sequences of Oceanicola granulosus HTCC2516(T) and Oceanicola batsensis HTCC2597(TDelta).</title>
        <authorList>
            <person name="Thrash J.C."/>
            <person name="Cho J.C."/>
            <person name="Vergin K.L."/>
            <person name="Giovannoni S.J."/>
        </authorList>
    </citation>
    <scope>NUCLEOTIDE SEQUENCE [LARGE SCALE GENOMIC DNA]</scope>
    <source>
        <strain evidence="2">ATCC BAA-861 / DSM 15982 / KCTC 12143 / HTCC2516</strain>
    </source>
</reference>
<dbReference type="InterPro" id="IPR045616">
    <property type="entry name" value="DUF6446"/>
</dbReference>
<name>Q2CBF0_OCEGH</name>
<evidence type="ECO:0000313" key="2">
    <source>
        <dbReference type="Proteomes" id="UP000003635"/>
    </source>
</evidence>
<protein>
    <recommendedName>
        <fullName evidence="3">Histidine kinase</fullName>
    </recommendedName>
</protein>
<dbReference type="EMBL" id="AAOT01000039">
    <property type="protein sequence ID" value="EAR50013.1"/>
    <property type="molecule type" value="Genomic_DNA"/>
</dbReference>
<dbReference type="OrthoDB" id="7819947at2"/>
<dbReference type="STRING" id="314256.OG2516_07420"/>